<dbReference type="PANTHER" id="PTHR11530">
    <property type="entry name" value="D-AMINO ACID OXIDASE"/>
    <property type="match status" value="1"/>
</dbReference>
<evidence type="ECO:0000313" key="11">
    <source>
        <dbReference type="Proteomes" id="UP000632063"/>
    </source>
</evidence>
<evidence type="ECO:0000256" key="5">
    <source>
        <dbReference type="ARBA" id="ARBA00023002"/>
    </source>
</evidence>
<comment type="similarity">
    <text evidence="2">Belongs to the DAMOX/DASOX family.</text>
</comment>
<accession>A0ABR9CPH0</accession>
<dbReference type="RefSeq" id="WP_192148299.1">
    <property type="nucleotide sequence ID" value="NZ_JACYXI010000006.1"/>
</dbReference>
<dbReference type="SUPFAM" id="SSF54373">
    <property type="entry name" value="FAD-linked reductases, C-terminal domain"/>
    <property type="match status" value="1"/>
</dbReference>
<keyword evidence="11" id="KW-1185">Reference proteome</keyword>
<dbReference type="InterPro" id="IPR006076">
    <property type="entry name" value="FAD-dep_OxRdtase"/>
</dbReference>
<dbReference type="Proteomes" id="UP000632063">
    <property type="component" value="Unassembled WGS sequence"/>
</dbReference>
<evidence type="ECO:0000256" key="7">
    <source>
        <dbReference type="ARBA" id="ARBA00039751"/>
    </source>
</evidence>
<proteinExistence type="inferred from homology"/>
<dbReference type="PANTHER" id="PTHR11530:SF11">
    <property type="entry name" value="D-ASPARTATE OXIDASE"/>
    <property type="match status" value="1"/>
</dbReference>
<evidence type="ECO:0000256" key="8">
    <source>
        <dbReference type="ARBA" id="ARBA00049547"/>
    </source>
</evidence>
<sequence>MISVLGAGVAGLCAATAIRDRGLDVEVIVPEGSPPPVSRLAGGMLAPFCEGESAPETVVARGQKAVDWWASHVSGVEKRGTLMVAAARDGTELDRFSRATCQHTWVSPAQLEPALETRFTRGLFFEAESHMNPVEALADLRRSLVSRGVRFHGQAPSGQIVDCRGLAARGHLPDLRAVRGEMLKVHAPDVELTRPIRLLHPRFPCYIVPHAPGLYMIGATMVESANAGGISVRAVMELLSAAYTVHPGFAEAEVMETGAGLRPAFPDNIPAIRSLLGAIHLNGMYRHGFLMAPILAEELAQQLAGTSGQTQTRKHVHAC</sequence>
<reference evidence="11" key="1">
    <citation type="submission" date="2020-09" db="EMBL/GenBank/DDBJ databases">
        <title>The genome sequence of strain Labrenzia suaedae 4C16A.</title>
        <authorList>
            <person name="Liu Y."/>
        </authorList>
    </citation>
    <scope>NUCLEOTIDE SEQUENCE [LARGE SCALE GENOMIC DNA]</scope>
    <source>
        <strain evidence="11">4C16A</strain>
    </source>
</reference>
<organism evidence="10 11">
    <name type="scientific">Roseibium litorale</name>
    <dbReference type="NCBI Taxonomy" id="2803841"/>
    <lineage>
        <taxon>Bacteria</taxon>
        <taxon>Pseudomonadati</taxon>
        <taxon>Pseudomonadota</taxon>
        <taxon>Alphaproteobacteria</taxon>
        <taxon>Hyphomicrobiales</taxon>
        <taxon>Stappiaceae</taxon>
        <taxon>Roseibium</taxon>
    </lineage>
</organism>
<dbReference type="InterPro" id="IPR036188">
    <property type="entry name" value="FAD/NAD-bd_sf"/>
</dbReference>
<dbReference type="InterPro" id="IPR023209">
    <property type="entry name" value="DAO"/>
</dbReference>
<evidence type="ECO:0000256" key="4">
    <source>
        <dbReference type="ARBA" id="ARBA00022827"/>
    </source>
</evidence>
<dbReference type="Gene3D" id="3.50.50.60">
    <property type="entry name" value="FAD/NAD(P)-binding domain"/>
    <property type="match status" value="2"/>
</dbReference>
<dbReference type="EC" id="1.4.3.3" evidence="6"/>
<name>A0ABR9CPH0_9HYPH</name>
<evidence type="ECO:0000259" key="9">
    <source>
        <dbReference type="Pfam" id="PF01266"/>
    </source>
</evidence>
<evidence type="ECO:0000256" key="1">
    <source>
        <dbReference type="ARBA" id="ARBA00001974"/>
    </source>
</evidence>
<keyword evidence="3" id="KW-0285">Flavoprotein</keyword>
<dbReference type="Pfam" id="PF01266">
    <property type="entry name" value="DAO"/>
    <property type="match status" value="1"/>
</dbReference>
<protein>
    <recommendedName>
        <fullName evidence="7">D-amino-acid oxidase</fullName>
        <ecNumber evidence="6">1.4.3.3</ecNumber>
    </recommendedName>
</protein>
<comment type="catalytic activity">
    <reaction evidence="8">
        <text>a D-alpha-amino acid + O2 + H2O = a 2-oxocarboxylate + H2O2 + NH4(+)</text>
        <dbReference type="Rhea" id="RHEA:21816"/>
        <dbReference type="ChEBI" id="CHEBI:15377"/>
        <dbReference type="ChEBI" id="CHEBI:15379"/>
        <dbReference type="ChEBI" id="CHEBI:16240"/>
        <dbReference type="ChEBI" id="CHEBI:28938"/>
        <dbReference type="ChEBI" id="CHEBI:35179"/>
        <dbReference type="ChEBI" id="CHEBI:59871"/>
        <dbReference type="EC" id="1.4.3.3"/>
    </reaction>
    <physiologicalReaction direction="left-to-right" evidence="8">
        <dbReference type="Rhea" id="RHEA:21817"/>
    </physiologicalReaction>
</comment>
<comment type="caution">
    <text evidence="10">The sequence shown here is derived from an EMBL/GenBank/DDBJ whole genome shotgun (WGS) entry which is preliminary data.</text>
</comment>
<gene>
    <name evidence="10" type="ORF">IG616_11520</name>
</gene>
<keyword evidence="4" id="KW-0274">FAD</keyword>
<evidence type="ECO:0000256" key="2">
    <source>
        <dbReference type="ARBA" id="ARBA00006730"/>
    </source>
</evidence>
<evidence type="ECO:0000313" key="10">
    <source>
        <dbReference type="EMBL" id="MBD8892182.1"/>
    </source>
</evidence>
<keyword evidence="5" id="KW-0560">Oxidoreductase</keyword>
<evidence type="ECO:0000256" key="3">
    <source>
        <dbReference type="ARBA" id="ARBA00022630"/>
    </source>
</evidence>
<comment type="cofactor">
    <cofactor evidence="1">
        <name>FAD</name>
        <dbReference type="ChEBI" id="CHEBI:57692"/>
    </cofactor>
</comment>
<dbReference type="Gene3D" id="3.30.9.10">
    <property type="entry name" value="D-Amino Acid Oxidase, subunit A, domain 2"/>
    <property type="match status" value="2"/>
</dbReference>
<dbReference type="SUPFAM" id="SSF51971">
    <property type="entry name" value="Nucleotide-binding domain"/>
    <property type="match status" value="1"/>
</dbReference>
<dbReference type="EMBL" id="JACYXI010000006">
    <property type="protein sequence ID" value="MBD8892182.1"/>
    <property type="molecule type" value="Genomic_DNA"/>
</dbReference>
<feature type="domain" description="FAD dependent oxidoreductase" evidence="9">
    <location>
        <begin position="3"/>
        <end position="301"/>
    </location>
</feature>
<reference evidence="10 11" key="2">
    <citation type="journal article" date="2021" name="Int. J. Syst. Evol. Microbiol.">
        <title>Roseibium litorale sp. nov., isolated from a tidal flat sediment and proposal for the reclassification of Labrenzia polysiphoniae as Roseibium polysiphoniae comb. nov.</title>
        <authorList>
            <person name="Liu Y."/>
            <person name="Pei T."/>
            <person name="Du J."/>
            <person name="Chao M."/>
            <person name="Deng M.R."/>
            <person name="Zhu H."/>
        </authorList>
    </citation>
    <scope>NUCLEOTIDE SEQUENCE [LARGE SCALE GENOMIC DNA]</scope>
    <source>
        <strain evidence="10 11">4C16A</strain>
    </source>
</reference>
<evidence type="ECO:0000256" key="6">
    <source>
        <dbReference type="ARBA" id="ARBA00039101"/>
    </source>
</evidence>